<sequence length="103" mass="11091">MGGPALGSLSSYHLPNAFRFVPGGAGIDHAIFRDVDVSARLSPSHGQTTERDGIDAVEGVNDPTKSIESKNEQKPKNPPNAADRWEGSSRGMISPFLSLVYRR</sequence>
<evidence type="ECO:0000256" key="1">
    <source>
        <dbReference type="SAM" id="MobiDB-lite"/>
    </source>
</evidence>
<dbReference type="AlphaFoldDB" id="A0A6U6G4J9"/>
<proteinExistence type="predicted"/>
<evidence type="ECO:0000313" key="3">
    <source>
        <dbReference type="EMBL" id="CAE2252968.1"/>
    </source>
</evidence>
<dbReference type="EMBL" id="HBKQ01032728">
    <property type="protein sequence ID" value="CAE2252968.1"/>
    <property type="molecule type" value="Transcribed_RNA"/>
</dbReference>
<organism evidence="3">
    <name type="scientific">Odontella aurita</name>
    <dbReference type="NCBI Taxonomy" id="265563"/>
    <lineage>
        <taxon>Eukaryota</taxon>
        <taxon>Sar</taxon>
        <taxon>Stramenopiles</taxon>
        <taxon>Ochrophyta</taxon>
        <taxon>Bacillariophyta</taxon>
        <taxon>Mediophyceae</taxon>
        <taxon>Biddulphiophycidae</taxon>
        <taxon>Eupodiscales</taxon>
        <taxon>Odontellaceae</taxon>
        <taxon>Odontella</taxon>
    </lineage>
</organism>
<feature type="region of interest" description="Disordered" evidence="1">
    <location>
        <begin position="41"/>
        <end position="89"/>
    </location>
</feature>
<reference evidence="3" key="1">
    <citation type="submission" date="2021-01" db="EMBL/GenBank/DDBJ databases">
        <authorList>
            <person name="Corre E."/>
            <person name="Pelletier E."/>
            <person name="Niang G."/>
            <person name="Scheremetjew M."/>
            <person name="Finn R."/>
            <person name="Kale V."/>
            <person name="Holt S."/>
            <person name="Cochrane G."/>
            <person name="Meng A."/>
            <person name="Brown T."/>
            <person name="Cohen L."/>
        </authorList>
    </citation>
    <scope>NUCLEOTIDE SEQUENCE</scope>
    <source>
        <strain evidence="3">Isolate 1302-5</strain>
    </source>
</reference>
<feature type="compositionally biased region" description="Basic and acidic residues" evidence="1">
    <location>
        <begin position="65"/>
        <end position="75"/>
    </location>
</feature>
<name>A0A6U6G4J9_9STRA</name>
<protein>
    <submittedName>
        <fullName evidence="3">Uncharacterized protein</fullName>
    </submittedName>
</protein>
<accession>A0A6U6G4J9</accession>
<gene>
    <name evidence="2" type="ORF">OAUR00152_LOCUS22326</name>
    <name evidence="3" type="ORF">OAUR00152_LOCUS22327</name>
</gene>
<evidence type="ECO:0000313" key="2">
    <source>
        <dbReference type="EMBL" id="CAE2252967.1"/>
    </source>
</evidence>
<dbReference type="EMBL" id="HBKQ01032727">
    <property type="protein sequence ID" value="CAE2252967.1"/>
    <property type="molecule type" value="Transcribed_RNA"/>
</dbReference>